<reference evidence="10 11" key="1">
    <citation type="submission" date="2020-07" db="EMBL/GenBank/DDBJ databases">
        <title>Electron transfer.</title>
        <authorList>
            <person name="Huang L."/>
            <person name="Liu X."/>
            <person name="Zhou S."/>
        </authorList>
    </citation>
    <scope>NUCLEOTIDE SEQUENCE [LARGE SCALE GENOMIC DNA]</scope>
    <source>
        <strain evidence="10 11">Lx1</strain>
    </source>
</reference>
<protein>
    <recommendedName>
        <fullName evidence="8">Glutamyl-tRNA(Gln) amidotransferase subunit A</fullName>
        <shortName evidence="8">Glu-ADT subunit A</shortName>
        <ecNumber evidence="8">6.3.5.7</ecNumber>
    </recommendedName>
</protein>
<dbReference type="InterPro" id="IPR036928">
    <property type="entry name" value="AS_sf"/>
</dbReference>
<feature type="active site" description="Acyl-ester intermediate" evidence="8">
    <location>
        <position position="178"/>
    </location>
</feature>
<evidence type="ECO:0000256" key="7">
    <source>
        <dbReference type="ARBA" id="ARBA00047407"/>
    </source>
</evidence>
<dbReference type="PANTHER" id="PTHR11895:SF151">
    <property type="entry name" value="GLUTAMYL-TRNA(GLN) AMIDOTRANSFERASE SUBUNIT A"/>
    <property type="match status" value="1"/>
</dbReference>
<dbReference type="InterPro" id="IPR004412">
    <property type="entry name" value="GatA"/>
</dbReference>
<dbReference type="Proteomes" id="UP000512286">
    <property type="component" value="Chromosome"/>
</dbReference>
<dbReference type="GO" id="GO:0005524">
    <property type="term" value="F:ATP binding"/>
    <property type="evidence" value="ECO:0007669"/>
    <property type="project" value="UniProtKB-KW"/>
</dbReference>
<evidence type="ECO:0000256" key="4">
    <source>
        <dbReference type="ARBA" id="ARBA00022840"/>
    </source>
</evidence>
<evidence type="ECO:0000256" key="8">
    <source>
        <dbReference type="HAMAP-Rule" id="MF_00120"/>
    </source>
</evidence>
<dbReference type="InterPro" id="IPR020556">
    <property type="entry name" value="Amidase_CS"/>
</dbReference>
<dbReference type="RefSeq" id="WP_181602544.1">
    <property type="nucleotide sequence ID" value="NZ_CP059378.1"/>
</dbReference>
<evidence type="ECO:0000259" key="9">
    <source>
        <dbReference type="Pfam" id="PF01425"/>
    </source>
</evidence>
<feature type="active site" description="Charge relay system" evidence="8">
    <location>
        <position position="79"/>
    </location>
</feature>
<keyword evidence="2 8" id="KW-0436">Ligase</keyword>
<dbReference type="AlphaFoldDB" id="A0A7D7A1G3"/>
<evidence type="ECO:0000256" key="5">
    <source>
        <dbReference type="ARBA" id="ARBA00022917"/>
    </source>
</evidence>
<dbReference type="Gene3D" id="3.90.1300.10">
    <property type="entry name" value="Amidase signature (AS) domain"/>
    <property type="match status" value="1"/>
</dbReference>
<accession>A0A7D7A1G3</accession>
<keyword evidence="4 8" id="KW-0067">ATP-binding</keyword>
<keyword evidence="5 8" id="KW-0648">Protein biosynthesis</keyword>
<dbReference type="InterPro" id="IPR000120">
    <property type="entry name" value="Amidase"/>
</dbReference>
<feature type="active site" description="Charge relay system" evidence="8">
    <location>
        <position position="154"/>
    </location>
</feature>
<dbReference type="EC" id="6.3.5.7" evidence="8"/>
<dbReference type="Pfam" id="PF01425">
    <property type="entry name" value="Amidase"/>
    <property type="match status" value="1"/>
</dbReference>
<dbReference type="InterPro" id="IPR023631">
    <property type="entry name" value="Amidase_dom"/>
</dbReference>
<feature type="domain" description="Amidase" evidence="9">
    <location>
        <begin position="24"/>
        <end position="468"/>
    </location>
</feature>
<dbReference type="NCBIfam" id="TIGR00132">
    <property type="entry name" value="gatA"/>
    <property type="match status" value="1"/>
</dbReference>
<evidence type="ECO:0000256" key="3">
    <source>
        <dbReference type="ARBA" id="ARBA00022741"/>
    </source>
</evidence>
<dbReference type="HAMAP" id="MF_00120">
    <property type="entry name" value="GatA"/>
    <property type="match status" value="1"/>
</dbReference>
<evidence type="ECO:0000313" key="11">
    <source>
        <dbReference type="Proteomes" id="UP000512286"/>
    </source>
</evidence>
<dbReference type="SUPFAM" id="SSF75304">
    <property type="entry name" value="Amidase signature (AS) enzymes"/>
    <property type="match status" value="1"/>
</dbReference>
<organism evidence="10 11">
    <name type="scientific">Clostridium intestinale</name>
    <dbReference type="NCBI Taxonomy" id="36845"/>
    <lineage>
        <taxon>Bacteria</taxon>
        <taxon>Bacillati</taxon>
        <taxon>Bacillota</taxon>
        <taxon>Clostridia</taxon>
        <taxon>Eubacteriales</taxon>
        <taxon>Clostridiaceae</taxon>
        <taxon>Clostridium</taxon>
    </lineage>
</organism>
<proteinExistence type="inferred from homology"/>
<keyword evidence="10" id="KW-0808">Transferase</keyword>
<dbReference type="GO" id="GO:0016740">
    <property type="term" value="F:transferase activity"/>
    <property type="evidence" value="ECO:0007669"/>
    <property type="project" value="UniProtKB-KW"/>
</dbReference>
<evidence type="ECO:0000256" key="6">
    <source>
        <dbReference type="ARBA" id="ARBA00025295"/>
    </source>
</evidence>
<sequence>MQIELLQANEIRESIIARRFTAVEVVTALFDRIKEVEPKVQAYITLCEEKALQRAKEVDEKIASGKTVGRLAGVPIAIKDNICTDGTLTTCASKMLGDFVPPYDATVIKKLLKEDAIIIGKTNMDEFAMGSSTENSSFKSTKNPWDLTRVPGGSSGGSAAVVAAGLSPISLGSDTGGSIRQPAAFCGVVGFKPTYGIVSRFGLIAFGSSLDQIGPFSKSVTDAALTLEVIQGEDSFDSTSYKGEIKGDYLSTLADGVKGMKIGVPKEFFQSSLDEEISDSIKQSIQVLKDLGAEVSEMSLPITEEGLSAYYIISSAEASSNLARFDGVRYGYRTEEFSNIDDLMVKSRTEAFGKEVKRRIMLGTYALSSGYYDAYYNRAHKLKKKIKEEFKKAFDEYDVILSPTTPTVAFKCGEKSEDPLSMYLADIYTVNANLAGIPAISIPCALSKEGLPIGLQILGPHFGEEKILKAAYALEQELKVSTLAPVQ</sequence>
<dbReference type="GO" id="GO:0006412">
    <property type="term" value="P:translation"/>
    <property type="evidence" value="ECO:0007669"/>
    <property type="project" value="UniProtKB-UniRule"/>
</dbReference>
<dbReference type="GO" id="GO:0030956">
    <property type="term" value="C:glutamyl-tRNA(Gln) amidotransferase complex"/>
    <property type="evidence" value="ECO:0007669"/>
    <property type="project" value="InterPro"/>
</dbReference>
<dbReference type="PIRSF" id="PIRSF001221">
    <property type="entry name" value="Amidase_fungi"/>
    <property type="match status" value="1"/>
</dbReference>
<dbReference type="PROSITE" id="PS00571">
    <property type="entry name" value="AMIDASES"/>
    <property type="match status" value="1"/>
</dbReference>
<dbReference type="EMBL" id="CP059378">
    <property type="protein sequence ID" value="QLY80775.1"/>
    <property type="molecule type" value="Genomic_DNA"/>
</dbReference>
<dbReference type="GO" id="GO:0050567">
    <property type="term" value="F:glutaminyl-tRNA synthase (glutamine-hydrolyzing) activity"/>
    <property type="evidence" value="ECO:0007669"/>
    <property type="project" value="UniProtKB-UniRule"/>
</dbReference>
<dbReference type="KEGG" id="cint:HZF06_04075"/>
<name>A0A7D7A1G3_9CLOT</name>
<evidence type="ECO:0000313" key="10">
    <source>
        <dbReference type="EMBL" id="QLY80775.1"/>
    </source>
</evidence>
<gene>
    <name evidence="8 10" type="primary">gatA</name>
    <name evidence="10" type="ORF">HZF06_04075</name>
</gene>
<evidence type="ECO:0000256" key="2">
    <source>
        <dbReference type="ARBA" id="ARBA00022598"/>
    </source>
</evidence>
<comment type="catalytic activity">
    <reaction evidence="7 8">
        <text>L-glutamyl-tRNA(Gln) + L-glutamine + ATP + H2O = L-glutaminyl-tRNA(Gln) + L-glutamate + ADP + phosphate + H(+)</text>
        <dbReference type="Rhea" id="RHEA:17521"/>
        <dbReference type="Rhea" id="RHEA-COMP:9681"/>
        <dbReference type="Rhea" id="RHEA-COMP:9684"/>
        <dbReference type="ChEBI" id="CHEBI:15377"/>
        <dbReference type="ChEBI" id="CHEBI:15378"/>
        <dbReference type="ChEBI" id="CHEBI:29985"/>
        <dbReference type="ChEBI" id="CHEBI:30616"/>
        <dbReference type="ChEBI" id="CHEBI:43474"/>
        <dbReference type="ChEBI" id="CHEBI:58359"/>
        <dbReference type="ChEBI" id="CHEBI:78520"/>
        <dbReference type="ChEBI" id="CHEBI:78521"/>
        <dbReference type="ChEBI" id="CHEBI:456216"/>
        <dbReference type="EC" id="6.3.5.7"/>
    </reaction>
</comment>
<comment type="subunit">
    <text evidence="8">Heterotrimer of A, B and C subunits.</text>
</comment>
<keyword evidence="3 8" id="KW-0547">Nucleotide-binding</keyword>
<comment type="similarity">
    <text evidence="1 8">Belongs to the amidase family. GatA subfamily.</text>
</comment>
<evidence type="ECO:0000256" key="1">
    <source>
        <dbReference type="ARBA" id="ARBA00008069"/>
    </source>
</evidence>
<dbReference type="PANTHER" id="PTHR11895">
    <property type="entry name" value="TRANSAMIDASE"/>
    <property type="match status" value="1"/>
</dbReference>
<comment type="function">
    <text evidence="6 8">Allows the formation of correctly charged Gln-tRNA(Gln) through the transamidation of misacylated Glu-tRNA(Gln) in organisms which lack glutaminyl-tRNA synthetase. The reaction takes place in the presence of glutamine and ATP through an activated gamma-phospho-Glu-tRNA(Gln).</text>
</comment>